<dbReference type="Proteomes" id="UP000319160">
    <property type="component" value="Unassembled WGS sequence"/>
</dbReference>
<gene>
    <name evidence="1" type="ORF">FHL15_001922</name>
</gene>
<dbReference type="EMBL" id="VFLP01000007">
    <property type="protein sequence ID" value="TRX97128.1"/>
    <property type="molecule type" value="Genomic_DNA"/>
</dbReference>
<evidence type="ECO:0000313" key="2">
    <source>
        <dbReference type="Proteomes" id="UP000319160"/>
    </source>
</evidence>
<protein>
    <submittedName>
        <fullName evidence="1">Uncharacterized protein</fullName>
    </submittedName>
</protein>
<sequence>MGVLGDVSRLLRLETFPRRRVQVQCRQNGTVGESGCSGASGICRSEALLKRLRDRRGWRWSAERERKCGVRGAHATVVCPAEEVDKTLSSLQRSVVRGDEVRNMVVLVRCAGNDPRKCTVDTMTTVYRIPSTFAEASD</sequence>
<comment type="caution">
    <text evidence="1">The sequence shown here is derived from an EMBL/GenBank/DDBJ whole genome shotgun (WGS) entry which is preliminary data.</text>
</comment>
<dbReference type="AlphaFoldDB" id="A0A553IAA6"/>
<reference evidence="2" key="1">
    <citation type="submission" date="2019-06" db="EMBL/GenBank/DDBJ databases">
        <title>Draft genome sequence of the griseofulvin-producing fungus Xylaria cubensis strain G536.</title>
        <authorList>
            <person name="Mead M.E."/>
            <person name="Raja H.A."/>
            <person name="Steenwyk J.L."/>
            <person name="Knowles S.L."/>
            <person name="Oberlies N.H."/>
            <person name="Rokas A."/>
        </authorList>
    </citation>
    <scope>NUCLEOTIDE SEQUENCE [LARGE SCALE GENOMIC DNA]</scope>
    <source>
        <strain evidence="2">G536</strain>
    </source>
</reference>
<organism evidence="1 2">
    <name type="scientific">Xylaria flabelliformis</name>
    <dbReference type="NCBI Taxonomy" id="2512241"/>
    <lineage>
        <taxon>Eukaryota</taxon>
        <taxon>Fungi</taxon>
        <taxon>Dikarya</taxon>
        <taxon>Ascomycota</taxon>
        <taxon>Pezizomycotina</taxon>
        <taxon>Sordariomycetes</taxon>
        <taxon>Xylariomycetidae</taxon>
        <taxon>Xylariales</taxon>
        <taxon>Xylariaceae</taxon>
        <taxon>Xylaria</taxon>
    </lineage>
</organism>
<proteinExistence type="predicted"/>
<name>A0A553IAA6_9PEZI</name>
<evidence type="ECO:0000313" key="1">
    <source>
        <dbReference type="EMBL" id="TRX97128.1"/>
    </source>
</evidence>
<accession>A0A553IAA6</accession>
<keyword evidence="2" id="KW-1185">Reference proteome</keyword>